<protein>
    <submittedName>
        <fullName evidence="1">Uncharacterized protein</fullName>
    </submittedName>
</protein>
<gene>
    <name evidence="1" type="ORF">FHU10_4102</name>
</gene>
<organism evidence="1">
    <name type="scientific">Serratia fonticola</name>
    <dbReference type="NCBI Taxonomy" id="47917"/>
    <lineage>
        <taxon>Bacteria</taxon>
        <taxon>Pseudomonadati</taxon>
        <taxon>Pseudomonadota</taxon>
        <taxon>Gammaproteobacteria</taxon>
        <taxon>Enterobacterales</taxon>
        <taxon>Yersiniaceae</taxon>
        <taxon>Serratia</taxon>
    </lineage>
</organism>
<comment type="caution">
    <text evidence="1">The sequence shown here is derived from an EMBL/GenBank/DDBJ whole genome shotgun (WGS) entry which is preliminary data.</text>
</comment>
<dbReference type="EMBL" id="VISQ01000001">
    <property type="protein sequence ID" value="TVZ71474.1"/>
    <property type="molecule type" value="Genomic_DNA"/>
</dbReference>
<reference evidence="1" key="2">
    <citation type="submission" date="2019-08" db="EMBL/GenBank/DDBJ databases">
        <title>Investigation of anaerobic lignin degradation for improved lignocellulosic biofuels.</title>
        <authorList>
            <person name="Deangelis K.PhD."/>
        </authorList>
    </citation>
    <scope>NUCLEOTIDE SEQUENCE [LARGE SCALE GENOMIC DNA]</scope>
    <source>
        <strain evidence="1">128R</strain>
    </source>
</reference>
<accession>A0A542BR95</accession>
<name>A0A542BR95_SERFO</name>
<evidence type="ECO:0000313" key="1">
    <source>
        <dbReference type="EMBL" id="TVZ71474.1"/>
    </source>
</evidence>
<sequence>MFILYNIHSMVTASRQGARHHNVALQVISDLPAINPARNDKFPHEVMTHTKLNN</sequence>
<dbReference type="AlphaFoldDB" id="A0A542BR95"/>
<reference evidence="1" key="1">
    <citation type="submission" date="2019-06" db="EMBL/GenBank/DDBJ databases">
        <authorList>
            <person name="Deangelis K."/>
            <person name="Huntemann M."/>
            <person name="Clum A."/>
            <person name="Pillay M."/>
            <person name="Palaniappan K."/>
            <person name="Varghese N."/>
            <person name="Mikhailova N."/>
            <person name="Stamatis D."/>
            <person name="Reddy T."/>
            <person name="Daum C."/>
            <person name="Shapiro N."/>
            <person name="Ivanova N."/>
            <person name="Kyrpides N."/>
            <person name="Woyke T."/>
        </authorList>
    </citation>
    <scope>NUCLEOTIDE SEQUENCE [LARGE SCALE GENOMIC DNA]</scope>
    <source>
        <strain evidence="1">128R</strain>
    </source>
</reference>
<proteinExistence type="predicted"/>